<dbReference type="GO" id="GO:0004144">
    <property type="term" value="F:diacylglycerol O-acyltransferase activity"/>
    <property type="evidence" value="ECO:0000318"/>
    <property type="project" value="GO_Central"/>
</dbReference>
<dbReference type="InterPro" id="IPR014371">
    <property type="entry name" value="Oat_ACAT_DAG_ARE"/>
</dbReference>
<feature type="transmembrane region" description="Helical" evidence="15">
    <location>
        <begin position="596"/>
        <end position="616"/>
    </location>
</feature>
<gene>
    <name evidence="17" type="ORF">KFL_008740010</name>
</gene>
<keyword evidence="5 11" id="KW-0808">Transferase</keyword>
<dbReference type="PIRSF" id="PIRSF000439">
    <property type="entry name" value="Oat_ACAT_DAG_ARE"/>
    <property type="match status" value="1"/>
</dbReference>
<evidence type="ECO:0000256" key="8">
    <source>
        <dbReference type="ARBA" id="ARBA00022989"/>
    </source>
</evidence>
<feature type="transmembrane region" description="Helical" evidence="15">
    <location>
        <begin position="451"/>
        <end position="469"/>
    </location>
</feature>
<dbReference type="CDD" id="cd00821">
    <property type="entry name" value="PH"/>
    <property type="match status" value="1"/>
</dbReference>
<dbReference type="EMBL" id="DF237823">
    <property type="protein sequence ID" value="GAQ91878.1"/>
    <property type="molecule type" value="Genomic_DNA"/>
</dbReference>
<feature type="region of interest" description="Disordered" evidence="14">
    <location>
        <begin position="146"/>
        <end position="230"/>
    </location>
</feature>
<keyword evidence="6 15" id="KW-0812">Transmembrane</keyword>
<feature type="transmembrane region" description="Helical" evidence="15">
    <location>
        <begin position="263"/>
        <end position="284"/>
    </location>
</feature>
<dbReference type="UniPathway" id="UPA00282"/>
<feature type="coiled-coil region" evidence="13">
    <location>
        <begin position="4"/>
        <end position="38"/>
    </location>
</feature>
<dbReference type="SUPFAM" id="SSF50729">
    <property type="entry name" value="PH domain-like"/>
    <property type="match status" value="1"/>
</dbReference>
<keyword evidence="13" id="KW-0175">Coiled coil</keyword>
<sequence length="671" mass="75985">MESDASSSNELHELQRRNAELEAEVARLSRQVGRFSDNLVKCGYLNKYRPNMRFLEKPWELRFFTLHGTTLSYWKTERDAADHPRGTHSVAQCMVVVEGLKKGTFFTFRIVDQDQNILARLSTKNEGDGRHWVSCLESVGLPVVSDEPDHPFLGQAEEPGTAPLRPAQKADDTDSAESSLTHESVKGDGDGLRQRKPGSDQSASVSGLHVSTQPSGESDPRPGPSPRKRSVGYTIRAAAPCHRRNKESPLSQSAIFQQSHAGLFNLSVVILLAVNSRLIIENLMKYGLLLRFEVSHLTQALRDWPLLVCALSVPLFPGLAVAIEKWKVAAPALSEKVVLGVHTLNIVVCLVWPAWFIHRAQAGEWSSFALMFASVITWMKLISYAHTLYDVRIALAAGEQLEAVPDAHPVRYPDNLTVKNMCYFLAAPTLCYQLGYPRTPHIRWPWIGRQLLKLVVFSSLLLFIINQYVNPTVANSPHPLAGSAPRVIERVLKLSIPTLYVWLCMFYCFFHLWLNIAAELLRFGDREFYKDWWNATTIEGYWRSWNMPVHRWMVRHIYFPIIRRGHSKGLAMTVVFFLSAVFHELLIGLPCHTMRLWAFIGILNQLPLVVITNLLAKRYESKPMIGNMIFWVVFCVIGQPTCVLLYYHDIMNRKLKPTSAMDIASFATILG</sequence>
<evidence type="ECO:0000313" key="18">
    <source>
        <dbReference type="Proteomes" id="UP000054558"/>
    </source>
</evidence>
<evidence type="ECO:0000256" key="6">
    <source>
        <dbReference type="ARBA" id="ARBA00022692"/>
    </source>
</evidence>
<feature type="transmembrane region" description="Helical" evidence="15">
    <location>
        <begin position="570"/>
        <end position="590"/>
    </location>
</feature>
<comment type="pathway">
    <text evidence="2">Glycerolipid metabolism; triacylglycerol biosynthesis.</text>
</comment>
<evidence type="ECO:0000256" key="14">
    <source>
        <dbReference type="SAM" id="MobiDB-lite"/>
    </source>
</evidence>
<dbReference type="STRING" id="105231.A0A1Y1IUH9"/>
<keyword evidence="18" id="KW-1185">Reference proteome</keyword>
<comment type="pathway">
    <text evidence="3">Lipid metabolism.</text>
</comment>
<evidence type="ECO:0000256" key="11">
    <source>
        <dbReference type="PIRNR" id="PIRNR000439"/>
    </source>
</evidence>
<feature type="transmembrane region" description="Helical" evidence="15">
    <location>
        <begin position="628"/>
        <end position="647"/>
    </location>
</feature>
<feature type="transmembrane region" description="Helical" evidence="15">
    <location>
        <begin position="367"/>
        <end position="385"/>
    </location>
</feature>
<reference evidence="17 18" key="1">
    <citation type="journal article" date="2014" name="Nat. Commun.">
        <title>Klebsormidium flaccidum genome reveals primary factors for plant terrestrial adaptation.</title>
        <authorList>
            <person name="Hori K."/>
            <person name="Maruyama F."/>
            <person name="Fujisawa T."/>
            <person name="Togashi T."/>
            <person name="Yamamoto N."/>
            <person name="Seo M."/>
            <person name="Sato S."/>
            <person name="Yamada T."/>
            <person name="Mori H."/>
            <person name="Tajima N."/>
            <person name="Moriyama T."/>
            <person name="Ikeuchi M."/>
            <person name="Watanabe M."/>
            <person name="Wada H."/>
            <person name="Kobayashi K."/>
            <person name="Saito M."/>
            <person name="Masuda T."/>
            <person name="Sasaki-Sekimoto Y."/>
            <person name="Mashiguchi K."/>
            <person name="Awai K."/>
            <person name="Shimojima M."/>
            <person name="Masuda S."/>
            <person name="Iwai M."/>
            <person name="Nobusawa T."/>
            <person name="Narise T."/>
            <person name="Kondo S."/>
            <person name="Saito H."/>
            <person name="Sato R."/>
            <person name="Murakawa M."/>
            <person name="Ihara Y."/>
            <person name="Oshima-Yamada Y."/>
            <person name="Ohtaka K."/>
            <person name="Satoh M."/>
            <person name="Sonobe K."/>
            <person name="Ishii M."/>
            <person name="Ohtani R."/>
            <person name="Kanamori-Sato M."/>
            <person name="Honoki R."/>
            <person name="Miyazaki D."/>
            <person name="Mochizuki H."/>
            <person name="Umetsu J."/>
            <person name="Higashi K."/>
            <person name="Shibata D."/>
            <person name="Kamiya Y."/>
            <person name="Sato N."/>
            <person name="Nakamura Y."/>
            <person name="Tabata S."/>
            <person name="Ida S."/>
            <person name="Kurokawa K."/>
            <person name="Ohta H."/>
        </authorList>
    </citation>
    <scope>NUCLEOTIDE SEQUENCE [LARGE SCALE GENOMIC DNA]</scope>
    <source>
        <strain evidence="17 18">NIES-2285</strain>
    </source>
</reference>
<evidence type="ECO:0000256" key="9">
    <source>
        <dbReference type="ARBA" id="ARBA00023136"/>
    </source>
</evidence>
<dbReference type="SMART" id="SM00233">
    <property type="entry name" value="PH"/>
    <property type="match status" value="1"/>
</dbReference>
<keyword evidence="7 11" id="KW-0256">Endoplasmic reticulum</keyword>
<comment type="subcellular location">
    <subcellularLocation>
        <location evidence="1 11">Endoplasmic reticulum membrane</location>
        <topology evidence="1 11">Multi-pass membrane protein</topology>
    </subcellularLocation>
</comment>
<dbReference type="GO" id="GO:0019432">
    <property type="term" value="P:triglyceride biosynthetic process"/>
    <property type="evidence" value="ECO:0000318"/>
    <property type="project" value="GO_Central"/>
</dbReference>
<dbReference type="InterPro" id="IPR027251">
    <property type="entry name" value="Diacylglycerol_acylTrfase1"/>
</dbReference>
<dbReference type="PIRSF" id="PIRSF500231">
    <property type="entry name" value="Oat_dag"/>
    <property type="match status" value="1"/>
</dbReference>
<protein>
    <recommendedName>
        <fullName evidence="11">O-acyltransferase</fullName>
    </recommendedName>
</protein>
<dbReference type="OrthoDB" id="10039049at2759"/>
<dbReference type="Proteomes" id="UP000054558">
    <property type="component" value="Unassembled WGS sequence"/>
</dbReference>
<evidence type="ECO:0000256" key="13">
    <source>
        <dbReference type="SAM" id="Coils"/>
    </source>
</evidence>
<evidence type="ECO:0000256" key="15">
    <source>
        <dbReference type="SAM" id="Phobius"/>
    </source>
</evidence>
<feature type="compositionally biased region" description="Basic and acidic residues" evidence="14">
    <location>
        <begin position="183"/>
        <end position="193"/>
    </location>
</feature>
<proteinExistence type="inferred from homology"/>
<feature type="transmembrane region" description="Helical" evidence="15">
    <location>
        <begin position="336"/>
        <end position="355"/>
    </location>
</feature>
<keyword evidence="10 11" id="KW-0012">Acyltransferase</keyword>
<feature type="compositionally biased region" description="Polar residues" evidence="14">
    <location>
        <begin position="199"/>
        <end position="216"/>
    </location>
</feature>
<evidence type="ECO:0000256" key="7">
    <source>
        <dbReference type="ARBA" id="ARBA00022824"/>
    </source>
</evidence>
<dbReference type="PANTHER" id="PTHR10408:SF7">
    <property type="entry name" value="DIACYLGLYCEROL O-ACYLTRANSFERASE 1"/>
    <property type="match status" value="1"/>
</dbReference>
<feature type="active site" evidence="12">
    <location>
        <position position="583"/>
    </location>
</feature>
<evidence type="ECO:0000256" key="10">
    <source>
        <dbReference type="ARBA" id="ARBA00023315"/>
    </source>
</evidence>
<dbReference type="AlphaFoldDB" id="A0A1Y1IUH9"/>
<dbReference type="GO" id="GO:0005789">
    <property type="term" value="C:endoplasmic reticulum membrane"/>
    <property type="evidence" value="ECO:0000318"/>
    <property type="project" value="GO_Central"/>
</dbReference>
<evidence type="ECO:0000256" key="5">
    <source>
        <dbReference type="ARBA" id="ARBA00022679"/>
    </source>
</evidence>
<dbReference type="InterPro" id="IPR004299">
    <property type="entry name" value="MBOAT_fam"/>
</dbReference>
<dbReference type="PROSITE" id="PS50003">
    <property type="entry name" value="PH_DOMAIN"/>
    <property type="match status" value="1"/>
</dbReference>
<name>A0A1Y1IUH9_KLENI</name>
<keyword evidence="9 11" id="KW-0472">Membrane</keyword>
<keyword evidence="8 15" id="KW-1133">Transmembrane helix</keyword>
<evidence type="ECO:0000259" key="16">
    <source>
        <dbReference type="PROSITE" id="PS50003"/>
    </source>
</evidence>
<dbReference type="OMA" id="RCHDYRR"/>
<feature type="transmembrane region" description="Helical" evidence="15">
    <location>
        <begin position="499"/>
        <end position="521"/>
    </location>
</feature>
<dbReference type="Pfam" id="PF00169">
    <property type="entry name" value="PH"/>
    <property type="match status" value="1"/>
</dbReference>
<dbReference type="InterPro" id="IPR011993">
    <property type="entry name" value="PH-like_dom_sf"/>
</dbReference>
<feature type="domain" description="PH" evidence="16">
    <location>
        <begin position="38"/>
        <end position="141"/>
    </location>
</feature>
<dbReference type="Gene3D" id="2.30.29.30">
    <property type="entry name" value="Pleckstrin-homology domain (PH domain)/Phosphotyrosine-binding domain (PTB)"/>
    <property type="match status" value="1"/>
</dbReference>
<accession>A0A1Y1IUH9</accession>
<dbReference type="InterPro" id="IPR001849">
    <property type="entry name" value="PH_domain"/>
</dbReference>
<dbReference type="PANTHER" id="PTHR10408">
    <property type="entry name" value="STEROL O-ACYLTRANSFERASE"/>
    <property type="match status" value="1"/>
</dbReference>
<evidence type="ECO:0000256" key="12">
    <source>
        <dbReference type="PIRSR" id="PIRSR000439-1"/>
    </source>
</evidence>
<organism evidence="17 18">
    <name type="scientific">Klebsormidium nitens</name>
    <name type="common">Green alga</name>
    <name type="synonym">Ulothrix nitens</name>
    <dbReference type="NCBI Taxonomy" id="105231"/>
    <lineage>
        <taxon>Eukaryota</taxon>
        <taxon>Viridiplantae</taxon>
        <taxon>Streptophyta</taxon>
        <taxon>Klebsormidiophyceae</taxon>
        <taxon>Klebsormidiales</taxon>
        <taxon>Klebsormidiaceae</taxon>
        <taxon>Klebsormidium</taxon>
    </lineage>
</organism>
<evidence type="ECO:0000256" key="1">
    <source>
        <dbReference type="ARBA" id="ARBA00004477"/>
    </source>
</evidence>
<evidence type="ECO:0000256" key="3">
    <source>
        <dbReference type="ARBA" id="ARBA00005189"/>
    </source>
</evidence>
<evidence type="ECO:0000256" key="4">
    <source>
        <dbReference type="ARBA" id="ARBA00009010"/>
    </source>
</evidence>
<evidence type="ECO:0000256" key="2">
    <source>
        <dbReference type="ARBA" id="ARBA00004771"/>
    </source>
</evidence>
<evidence type="ECO:0000313" key="17">
    <source>
        <dbReference type="EMBL" id="GAQ91878.1"/>
    </source>
</evidence>
<feature type="transmembrane region" description="Helical" evidence="15">
    <location>
        <begin position="304"/>
        <end position="324"/>
    </location>
</feature>
<comment type="similarity">
    <text evidence="4 11">Belongs to the membrane-bound acyltransferase family. Sterol o-acyltransferase subfamily.</text>
</comment>
<dbReference type="Pfam" id="PF03062">
    <property type="entry name" value="MBOAT"/>
    <property type="match status" value="1"/>
</dbReference>